<dbReference type="GO" id="GO:0008483">
    <property type="term" value="F:transaminase activity"/>
    <property type="evidence" value="ECO:0007669"/>
    <property type="project" value="UniProtKB-KW"/>
</dbReference>
<dbReference type="InterPro" id="IPR015422">
    <property type="entry name" value="PyrdxlP-dep_Trfase_small"/>
</dbReference>
<comment type="caution">
    <text evidence="3">The sequence shown here is derived from an EMBL/GenBank/DDBJ whole genome shotgun (WGS) entry which is preliminary data.</text>
</comment>
<comment type="similarity">
    <text evidence="1 2">Belongs to the DegT/DnrJ/EryC1 family.</text>
</comment>
<proteinExistence type="inferred from homology"/>
<evidence type="ECO:0000256" key="2">
    <source>
        <dbReference type="RuleBase" id="RU004508"/>
    </source>
</evidence>
<evidence type="ECO:0000313" key="3">
    <source>
        <dbReference type="EMBL" id="PSM52575.1"/>
    </source>
</evidence>
<keyword evidence="3" id="KW-0032">Aminotransferase</keyword>
<dbReference type="Gene3D" id="3.90.1150.10">
    <property type="entry name" value="Aspartate Aminotransferase, domain 1"/>
    <property type="match status" value="1"/>
</dbReference>
<dbReference type="Pfam" id="PF01041">
    <property type="entry name" value="DegT_DnrJ_EryC1"/>
    <property type="match status" value="1"/>
</dbReference>
<dbReference type="InterPro" id="IPR015421">
    <property type="entry name" value="PyrdxlP-dep_Trfase_major"/>
</dbReference>
<dbReference type="Gene3D" id="3.40.640.10">
    <property type="entry name" value="Type I PLP-dependent aspartate aminotransferase-like (Major domain)"/>
    <property type="match status" value="1"/>
</dbReference>
<dbReference type="GO" id="GO:0000271">
    <property type="term" value="P:polysaccharide biosynthetic process"/>
    <property type="evidence" value="ECO:0007669"/>
    <property type="project" value="TreeGrafter"/>
</dbReference>
<dbReference type="AlphaFoldDB" id="A0A2P8R250"/>
<dbReference type="Proteomes" id="UP000240535">
    <property type="component" value="Unassembled WGS sequence"/>
</dbReference>
<organism evidence="3 4">
    <name type="scientific">Campylobacter blaseri</name>
    <dbReference type="NCBI Taxonomy" id="2042961"/>
    <lineage>
        <taxon>Bacteria</taxon>
        <taxon>Pseudomonadati</taxon>
        <taxon>Campylobacterota</taxon>
        <taxon>Epsilonproteobacteria</taxon>
        <taxon>Campylobacterales</taxon>
        <taxon>Campylobacteraceae</taxon>
        <taxon>Campylobacter</taxon>
    </lineage>
</organism>
<dbReference type="SUPFAM" id="SSF53383">
    <property type="entry name" value="PLP-dependent transferases"/>
    <property type="match status" value="1"/>
</dbReference>
<dbReference type="EMBL" id="PDHH01000002">
    <property type="protein sequence ID" value="PSM52575.1"/>
    <property type="molecule type" value="Genomic_DNA"/>
</dbReference>
<dbReference type="RefSeq" id="WP_106870187.1">
    <property type="nucleotide sequence ID" value="NZ_CP053841.1"/>
</dbReference>
<evidence type="ECO:0000256" key="1">
    <source>
        <dbReference type="ARBA" id="ARBA00037999"/>
    </source>
</evidence>
<sequence length="378" mass="43579">MKKIPFFRASIDNKEEELILKVLFNQNSNIIETFETDIKKYFNSKYAVLTNNGTSALHLALCAMGIKRADKIICSVNSFPDIPEVIRHFDAEPIPVDIDENTLNIDINKFEETLIKNKHKKLKAAFINHVAGYSSKMDEIYALAKQYNIKIIDDASRAIGTTYKGKLIGSIKDSFVSCFRINPQFQNSVAVAGFFTTNDEEVNEQAKIIRSNGIINHFNVNQNALNYMYDVFEIGQKYDIGAISAAFAKAQFEKIDIFTKRRRDIAKMYHERLKECPHIFLPKLNDEGIYTQFIIKIDKNRDNFARQLMEFGINTALHYIPIHFLTYYKQKYGFKVNEFPGALKTYQQILSLPIYADLKDEEVEYICEKISFIANNSV</sequence>
<protein>
    <submittedName>
        <fullName evidence="3">Aminotransferase DegT</fullName>
    </submittedName>
</protein>
<dbReference type="InterPro" id="IPR015424">
    <property type="entry name" value="PyrdxlP-dep_Trfase"/>
</dbReference>
<dbReference type="PANTHER" id="PTHR30244:SF34">
    <property type="entry name" value="DTDP-4-AMINO-4,6-DIDEOXYGALACTOSE TRANSAMINASE"/>
    <property type="match status" value="1"/>
</dbReference>
<reference evidence="4" key="1">
    <citation type="submission" date="2017-10" db="EMBL/GenBank/DDBJ databases">
        <title>Campylobacter species from seals.</title>
        <authorList>
            <person name="Gilbert M.J."/>
            <person name="Zomer A.L."/>
            <person name="Timmerman A.J."/>
            <person name="Duim B."/>
            <person name="Wagenaar J.A."/>
        </authorList>
    </citation>
    <scope>NUCLEOTIDE SEQUENCE [LARGE SCALE GENOMIC DNA]</scope>
    <source>
        <strain evidence="4">17S00004-5</strain>
    </source>
</reference>
<evidence type="ECO:0000313" key="4">
    <source>
        <dbReference type="Proteomes" id="UP000240535"/>
    </source>
</evidence>
<keyword evidence="4" id="KW-1185">Reference proteome</keyword>
<gene>
    <name evidence="3" type="ORF">CQ405_02270</name>
</gene>
<dbReference type="InterPro" id="IPR000653">
    <property type="entry name" value="DegT/StrS_aminotransferase"/>
</dbReference>
<keyword evidence="2" id="KW-0663">Pyridoxal phosphate</keyword>
<accession>A0A2P8R250</accession>
<keyword evidence="3" id="KW-0808">Transferase</keyword>
<dbReference type="OrthoDB" id="5351682at2"/>
<name>A0A2P8R250_9BACT</name>
<dbReference type="PIRSF" id="PIRSF000390">
    <property type="entry name" value="PLP_StrS"/>
    <property type="match status" value="1"/>
</dbReference>
<dbReference type="GO" id="GO:0030170">
    <property type="term" value="F:pyridoxal phosphate binding"/>
    <property type="evidence" value="ECO:0007669"/>
    <property type="project" value="TreeGrafter"/>
</dbReference>
<dbReference type="PANTHER" id="PTHR30244">
    <property type="entry name" value="TRANSAMINASE"/>
    <property type="match status" value="1"/>
</dbReference>